<keyword evidence="3" id="KW-1185">Reference proteome</keyword>
<gene>
    <name evidence="2" type="ORF">AAFF_G00309450</name>
</gene>
<dbReference type="Proteomes" id="UP001221898">
    <property type="component" value="Unassembled WGS sequence"/>
</dbReference>
<organism evidence="2 3">
    <name type="scientific">Aldrovandia affinis</name>
    <dbReference type="NCBI Taxonomy" id="143900"/>
    <lineage>
        <taxon>Eukaryota</taxon>
        <taxon>Metazoa</taxon>
        <taxon>Chordata</taxon>
        <taxon>Craniata</taxon>
        <taxon>Vertebrata</taxon>
        <taxon>Euteleostomi</taxon>
        <taxon>Actinopterygii</taxon>
        <taxon>Neopterygii</taxon>
        <taxon>Teleostei</taxon>
        <taxon>Notacanthiformes</taxon>
        <taxon>Halosauridae</taxon>
        <taxon>Aldrovandia</taxon>
    </lineage>
</organism>
<evidence type="ECO:0000313" key="2">
    <source>
        <dbReference type="EMBL" id="KAJ8406057.1"/>
    </source>
</evidence>
<comment type="caution">
    <text evidence="2">The sequence shown here is derived from an EMBL/GenBank/DDBJ whole genome shotgun (WGS) entry which is preliminary data.</text>
</comment>
<accession>A0AAD7SQ27</accession>
<proteinExistence type="predicted"/>
<evidence type="ECO:0000256" key="1">
    <source>
        <dbReference type="SAM" id="MobiDB-lite"/>
    </source>
</evidence>
<dbReference type="EMBL" id="JAINUG010000045">
    <property type="protein sequence ID" value="KAJ8406057.1"/>
    <property type="molecule type" value="Genomic_DNA"/>
</dbReference>
<sequence length="83" mass="8759">MTERDTLITKQPTLESITVGQSARVPCNVLITFDPSRPSGGSELSRPTSTSSERAALGSSPAAALQRRAAVIQTERSTFSLPA</sequence>
<feature type="region of interest" description="Disordered" evidence="1">
    <location>
        <begin position="33"/>
        <end position="63"/>
    </location>
</feature>
<name>A0AAD7SQ27_9TELE</name>
<reference evidence="2" key="1">
    <citation type="journal article" date="2023" name="Science">
        <title>Genome structures resolve the early diversification of teleost fishes.</title>
        <authorList>
            <person name="Parey E."/>
            <person name="Louis A."/>
            <person name="Montfort J."/>
            <person name="Bouchez O."/>
            <person name="Roques C."/>
            <person name="Iampietro C."/>
            <person name="Lluch J."/>
            <person name="Castinel A."/>
            <person name="Donnadieu C."/>
            <person name="Desvignes T."/>
            <person name="Floi Bucao C."/>
            <person name="Jouanno E."/>
            <person name="Wen M."/>
            <person name="Mejri S."/>
            <person name="Dirks R."/>
            <person name="Jansen H."/>
            <person name="Henkel C."/>
            <person name="Chen W.J."/>
            <person name="Zahm M."/>
            <person name="Cabau C."/>
            <person name="Klopp C."/>
            <person name="Thompson A.W."/>
            <person name="Robinson-Rechavi M."/>
            <person name="Braasch I."/>
            <person name="Lecointre G."/>
            <person name="Bobe J."/>
            <person name="Postlethwait J.H."/>
            <person name="Berthelot C."/>
            <person name="Roest Crollius H."/>
            <person name="Guiguen Y."/>
        </authorList>
    </citation>
    <scope>NUCLEOTIDE SEQUENCE</scope>
    <source>
        <strain evidence="2">NC1722</strain>
    </source>
</reference>
<evidence type="ECO:0000313" key="3">
    <source>
        <dbReference type="Proteomes" id="UP001221898"/>
    </source>
</evidence>
<protein>
    <submittedName>
        <fullName evidence="2">Uncharacterized protein</fullName>
    </submittedName>
</protein>
<dbReference type="AlphaFoldDB" id="A0AAD7SQ27"/>